<reference evidence="3 4" key="1">
    <citation type="submission" date="2020-09" db="EMBL/GenBank/DDBJ databases">
        <title>De no assembly of potato wild relative species, Solanum commersonii.</title>
        <authorList>
            <person name="Cho K."/>
        </authorList>
    </citation>
    <scope>NUCLEOTIDE SEQUENCE [LARGE SCALE GENOMIC DNA]</scope>
    <source>
        <strain evidence="3">LZ3.2</strain>
        <tissue evidence="3">Leaf</tissue>
    </source>
</reference>
<dbReference type="Proteomes" id="UP000824120">
    <property type="component" value="Chromosome 6"/>
</dbReference>
<keyword evidence="2" id="KW-0732">Signal</keyword>
<feature type="signal peptide" evidence="2">
    <location>
        <begin position="1"/>
        <end position="21"/>
    </location>
</feature>
<evidence type="ECO:0000256" key="1">
    <source>
        <dbReference type="SAM" id="MobiDB-lite"/>
    </source>
</evidence>
<proteinExistence type="predicted"/>
<dbReference type="PANTHER" id="PTHR47641:SF10">
    <property type="entry name" value="SERINE-RICH 25 KDA ANTIGEN PROTEIN"/>
    <property type="match status" value="1"/>
</dbReference>
<dbReference type="AlphaFoldDB" id="A0A9J5YVP7"/>
<dbReference type="OrthoDB" id="1304216at2759"/>
<name>A0A9J5YVP7_SOLCO</name>
<accession>A0A9J5YVP7</accession>
<sequence>MARHYNLSSLLLLAFIYFMHDDMITTITARRLLQTPSFSTPTTPSFSMPVTPSFSNSPSLAKPETPSFSKSETPSFSKPETPSFSKPKLLVSQSRNS</sequence>
<feature type="chain" id="PRO_5039939477" evidence="2">
    <location>
        <begin position="22"/>
        <end position="97"/>
    </location>
</feature>
<dbReference type="PANTHER" id="PTHR47641">
    <property type="entry name" value="PERIAXIN-LIKE"/>
    <property type="match status" value="1"/>
</dbReference>
<dbReference type="EMBL" id="JACXVP010000006">
    <property type="protein sequence ID" value="KAG5602942.1"/>
    <property type="molecule type" value="Genomic_DNA"/>
</dbReference>
<gene>
    <name evidence="3" type="ORF">H5410_034312</name>
</gene>
<protein>
    <submittedName>
        <fullName evidence="3">Uncharacterized protein</fullName>
    </submittedName>
</protein>
<feature type="region of interest" description="Disordered" evidence="1">
    <location>
        <begin position="38"/>
        <end position="97"/>
    </location>
</feature>
<comment type="caution">
    <text evidence="3">The sequence shown here is derived from an EMBL/GenBank/DDBJ whole genome shotgun (WGS) entry which is preliminary data.</text>
</comment>
<organism evidence="3 4">
    <name type="scientific">Solanum commersonii</name>
    <name type="common">Commerson's wild potato</name>
    <name type="synonym">Commerson's nightshade</name>
    <dbReference type="NCBI Taxonomy" id="4109"/>
    <lineage>
        <taxon>Eukaryota</taxon>
        <taxon>Viridiplantae</taxon>
        <taxon>Streptophyta</taxon>
        <taxon>Embryophyta</taxon>
        <taxon>Tracheophyta</taxon>
        <taxon>Spermatophyta</taxon>
        <taxon>Magnoliopsida</taxon>
        <taxon>eudicotyledons</taxon>
        <taxon>Gunneridae</taxon>
        <taxon>Pentapetalae</taxon>
        <taxon>asterids</taxon>
        <taxon>lamiids</taxon>
        <taxon>Solanales</taxon>
        <taxon>Solanaceae</taxon>
        <taxon>Solanoideae</taxon>
        <taxon>Solaneae</taxon>
        <taxon>Solanum</taxon>
    </lineage>
</organism>
<feature type="compositionally biased region" description="Polar residues" evidence="1">
    <location>
        <begin position="66"/>
        <end position="84"/>
    </location>
</feature>
<keyword evidence="4" id="KW-1185">Reference proteome</keyword>
<evidence type="ECO:0000313" key="4">
    <source>
        <dbReference type="Proteomes" id="UP000824120"/>
    </source>
</evidence>
<feature type="compositionally biased region" description="Low complexity" evidence="1">
    <location>
        <begin position="38"/>
        <end position="55"/>
    </location>
</feature>
<evidence type="ECO:0000256" key="2">
    <source>
        <dbReference type="SAM" id="SignalP"/>
    </source>
</evidence>
<evidence type="ECO:0000313" key="3">
    <source>
        <dbReference type="EMBL" id="KAG5602942.1"/>
    </source>
</evidence>